<proteinExistence type="predicted"/>
<feature type="region of interest" description="Disordered" evidence="1">
    <location>
        <begin position="57"/>
        <end position="104"/>
    </location>
</feature>
<reference evidence="2" key="1">
    <citation type="submission" date="2016-04" db="EMBL/GenBank/DDBJ databases">
        <authorList>
            <person name="Nguyen H.D."/>
            <person name="Samba Siva P."/>
            <person name="Cullis J."/>
            <person name="Levesque C.A."/>
            <person name="Hambleton S."/>
        </authorList>
    </citation>
    <scope>NUCLEOTIDE SEQUENCE</scope>
    <source>
        <strain evidence="2">DAOMC 236426</strain>
    </source>
</reference>
<keyword evidence="3" id="KW-1185">Reference proteome</keyword>
<gene>
    <name evidence="2" type="ORF">A4X06_0g7768</name>
</gene>
<reference evidence="2" key="2">
    <citation type="journal article" date="2019" name="IMA Fungus">
        <title>Genome sequencing and comparison of five Tilletia species to identify candidate genes for the detection of regulated species infecting wheat.</title>
        <authorList>
            <person name="Nguyen H.D.T."/>
            <person name="Sultana T."/>
            <person name="Kesanakurti P."/>
            <person name="Hambleton S."/>
        </authorList>
    </citation>
    <scope>NUCLEOTIDE SEQUENCE</scope>
    <source>
        <strain evidence="2">DAOMC 236426</strain>
    </source>
</reference>
<feature type="compositionally biased region" description="Polar residues" evidence="1">
    <location>
        <begin position="59"/>
        <end position="72"/>
    </location>
</feature>
<protein>
    <submittedName>
        <fullName evidence="2">Uncharacterized protein</fullName>
    </submittedName>
</protein>
<evidence type="ECO:0000256" key="1">
    <source>
        <dbReference type="SAM" id="MobiDB-lite"/>
    </source>
</evidence>
<organism evidence="2 3">
    <name type="scientific">Tilletia controversa</name>
    <name type="common">dwarf bunt fungus</name>
    <dbReference type="NCBI Taxonomy" id="13291"/>
    <lineage>
        <taxon>Eukaryota</taxon>
        <taxon>Fungi</taxon>
        <taxon>Dikarya</taxon>
        <taxon>Basidiomycota</taxon>
        <taxon>Ustilaginomycotina</taxon>
        <taxon>Exobasidiomycetes</taxon>
        <taxon>Tilletiales</taxon>
        <taxon>Tilletiaceae</taxon>
        <taxon>Tilletia</taxon>
    </lineage>
</organism>
<dbReference type="Proteomes" id="UP000077684">
    <property type="component" value="Unassembled WGS sequence"/>
</dbReference>
<accession>A0A8X7STN9</accession>
<dbReference type="AlphaFoldDB" id="A0A8X7STN9"/>
<evidence type="ECO:0000313" key="3">
    <source>
        <dbReference type="Proteomes" id="UP000077684"/>
    </source>
</evidence>
<sequence>MSDVRRRTLRVTPGTTLSDNASVLTTAPVTALLALSSASDNAVPTAPVTALLALSSASDNASVPQSTDNRVSSQKDRRNKGKTIRKNAGPYDKENAVPSTTAASSSSSRVMAMVGIARSTPLTAGALAALSSGRSYNPPFAAVSRPARKAIAAARAGQLTVWQFTGVVKWNDGAIDGTPLTHAEAEVEARKAPLQSYKVDRAARLSHLRDSWSCILCGPIRYETIGRTSNLSKHVSKTFTRKSEFAASLMRAEIRDAACE</sequence>
<dbReference type="EMBL" id="LWDE02001452">
    <property type="protein sequence ID" value="KAE8240449.1"/>
    <property type="molecule type" value="Genomic_DNA"/>
</dbReference>
<evidence type="ECO:0000313" key="2">
    <source>
        <dbReference type="EMBL" id="KAE8240449.1"/>
    </source>
</evidence>
<comment type="caution">
    <text evidence="2">The sequence shown here is derived from an EMBL/GenBank/DDBJ whole genome shotgun (WGS) entry which is preliminary data.</text>
</comment>
<name>A0A8X7STN9_9BASI</name>